<gene>
    <name evidence="4" type="ORF">PVAG01_11359</name>
</gene>
<reference evidence="4 5" key="1">
    <citation type="submission" date="2024-06" db="EMBL/GenBank/DDBJ databases">
        <title>Complete genome of Phlyctema vagabunda strain 19-DSS-EL-015.</title>
        <authorList>
            <person name="Fiorenzani C."/>
        </authorList>
    </citation>
    <scope>NUCLEOTIDE SEQUENCE [LARGE SCALE GENOMIC DNA]</scope>
    <source>
        <strain evidence="4 5">19-DSS-EL-015</strain>
    </source>
</reference>
<organism evidence="4 5">
    <name type="scientific">Phlyctema vagabunda</name>
    <dbReference type="NCBI Taxonomy" id="108571"/>
    <lineage>
        <taxon>Eukaryota</taxon>
        <taxon>Fungi</taxon>
        <taxon>Dikarya</taxon>
        <taxon>Ascomycota</taxon>
        <taxon>Pezizomycotina</taxon>
        <taxon>Leotiomycetes</taxon>
        <taxon>Helotiales</taxon>
        <taxon>Dermateaceae</taxon>
        <taxon>Phlyctema</taxon>
    </lineage>
</organism>
<dbReference type="SMART" id="SM00343">
    <property type="entry name" value="ZnF_C2HC"/>
    <property type="match status" value="1"/>
</dbReference>
<keyword evidence="1" id="KW-0862">Zinc</keyword>
<dbReference type="Pfam" id="PF00098">
    <property type="entry name" value="zf-CCHC"/>
    <property type="match status" value="1"/>
</dbReference>
<feature type="domain" description="CCHC-type" evidence="3">
    <location>
        <begin position="261"/>
        <end position="276"/>
    </location>
</feature>
<keyword evidence="1" id="KW-0479">Metal-binding</keyword>
<feature type="compositionally biased region" description="Basic and acidic residues" evidence="2">
    <location>
        <begin position="204"/>
        <end position="217"/>
    </location>
</feature>
<protein>
    <submittedName>
        <fullName evidence="4">Zinc knuckle</fullName>
    </submittedName>
</protein>
<dbReference type="EMBL" id="JBFCZG010000011">
    <property type="protein sequence ID" value="KAL3417359.1"/>
    <property type="molecule type" value="Genomic_DNA"/>
</dbReference>
<evidence type="ECO:0000313" key="5">
    <source>
        <dbReference type="Proteomes" id="UP001629113"/>
    </source>
</evidence>
<dbReference type="InterPro" id="IPR001878">
    <property type="entry name" value="Znf_CCHC"/>
</dbReference>
<evidence type="ECO:0000259" key="3">
    <source>
        <dbReference type="PROSITE" id="PS50158"/>
    </source>
</evidence>
<feature type="compositionally biased region" description="Polar residues" evidence="2">
    <location>
        <begin position="1"/>
        <end position="11"/>
    </location>
</feature>
<name>A0ABR4P229_9HELO</name>
<sequence length="295" mass="32132">MVPSSTSTPNSGGKAMSSRLLTMKFMQRAAASSPTPNPPATPEEPSSKRRKVKDESPSKFSVDALADQRAIQAAIAEEEAKRQAALERQGAELGDTRWVLNFEDGRNSRLPPAAALRVIQAGFANLDNTLPIHVKSAETEDVSEDKPVAVGRKSFGKFNRVLEKQQNPNLVDSSESDSDDSDSSGSDQDSEDDIEEDATSALIKESRHDAAQRAKAERKAKRKAEKAGSLELAKKRKKKDVKLNSLTSLTGRQDKVDSRTCHKCGGVGHLLKECPKNKRPFQGGDDGPRKARKTR</sequence>
<dbReference type="Gene3D" id="4.10.60.10">
    <property type="entry name" value="Zinc finger, CCHC-type"/>
    <property type="match status" value="1"/>
</dbReference>
<accession>A0ABR4P229</accession>
<dbReference type="PROSITE" id="PS50158">
    <property type="entry name" value="ZF_CCHC"/>
    <property type="match status" value="1"/>
</dbReference>
<keyword evidence="1" id="KW-0863">Zinc-finger</keyword>
<dbReference type="SUPFAM" id="SSF57756">
    <property type="entry name" value="Retrovirus zinc finger-like domains"/>
    <property type="match status" value="1"/>
</dbReference>
<comment type="caution">
    <text evidence="4">The sequence shown here is derived from an EMBL/GenBank/DDBJ whole genome shotgun (WGS) entry which is preliminary data.</text>
</comment>
<evidence type="ECO:0000256" key="2">
    <source>
        <dbReference type="SAM" id="MobiDB-lite"/>
    </source>
</evidence>
<evidence type="ECO:0000313" key="4">
    <source>
        <dbReference type="EMBL" id="KAL3417359.1"/>
    </source>
</evidence>
<feature type="compositionally biased region" description="Acidic residues" evidence="2">
    <location>
        <begin position="174"/>
        <end position="198"/>
    </location>
</feature>
<feature type="region of interest" description="Disordered" evidence="2">
    <location>
        <begin position="1"/>
        <end position="64"/>
    </location>
</feature>
<dbReference type="InterPro" id="IPR036875">
    <property type="entry name" value="Znf_CCHC_sf"/>
</dbReference>
<keyword evidence="5" id="KW-1185">Reference proteome</keyword>
<dbReference type="Proteomes" id="UP001629113">
    <property type="component" value="Unassembled WGS sequence"/>
</dbReference>
<evidence type="ECO:0000256" key="1">
    <source>
        <dbReference type="PROSITE-ProRule" id="PRU00047"/>
    </source>
</evidence>
<proteinExistence type="predicted"/>
<feature type="region of interest" description="Disordered" evidence="2">
    <location>
        <begin position="156"/>
        <end position="295"/>
    </location>
</feature>